<comment type="caution">
    <text evidence="1">The sequence shown here is derived from an EMBL/GenBank/DDBJ whole genome shotgun (WGS) entry which is preliminary data.</text>
</comment>
<sequence>MHLIDGRSTNSICDALSASIADEAVCELGFGYQAVALTQLVPP</sequence>
<gene>
    <name evidence="1" type="ORF">CES86_5295</name>
</gene>
<dbReference type="EMBL" id="NNRN01000001">
    <property type="protein sequence ID" value="OYR32987.1"/>
    <property type="molecule type" value="Genomic_DNA"/>
</dbReference>
<proteinExistence type="predicted"/>
<reference evidence="1 2" key="1">
    <citation type="submission" date="2017-07" db="EMBL/GenBank/DDBJ databases">
        <title>Draft genome of Ochrobactrum lupini type strain LUP21.</title>
        <authorList>
            <person name="Krzyzanowska D.M."/>
            <person name="Jafra S."/>
        </authorList>
    </citation>
    <scope>NUCLEOTIDE SEQUENCE [LARGE SCALE GENOMIC DNA]</scope>
    <source>
        <strain evidence="1 2">LUP21</strain>
    </source>
</reference>
<accession>A0A256H0N2</accession>
<evidence type="ECO:0000313" key="2">
    <source>
        <dbReference type="Proteomes" id="UP000216363"/>
    </source>
</evidence>
<protein>
    <submittedName>
        <fullName evidence="1">Uncharacterized protein</fullName>
    </submittedName>
</protein>
<name>A0A256H0N2_9HYPH</name>
<evidence type="ECO:0000313" key="1">
    <source>
        <dbReference type="EMBL" id="OYR32987.1"/>
    </source>
</evidence>
<dbReference type="AlphaFoldDB" id="A0A256H0N2"/>
<dbReference type="Proteomes" id="UP000216363">
    <property type="component" value="Unassembled WGS sequence"/>
</dbReference>
<organism evidence="1 2">
    <name type="scientific">Brucella lupini</name>
    <dbReference type="NCBI Taxonomy" id="255457"/>
    <lineage>
        <taxon>Bacteria</taxon>
        <taxon>Pseudomonadati</taxon>
        <taxon>Pseudomonadota</taxon>
        <taxon>Alphaproteobacteria</taxon>
        <taxon>Hyphomicrobiales</taxon>
        <taxon>Brucellaceae</taxon>
        <taxon>Brucella/Ochrobactrum group</taxon>
        <taxon>Brucella</taxon>
    </lineage>
</organism>